<proteinExistence type="predicted"/>
<sequence>MVNIKAAARAAITAYGLATEQGGNNSVPLRHVAESLASFYLGNFTAFTLGGVATLENGDIASAGVLRQLQQLNQSGLGTDIRLRKGTVDVVSNQSALCWVTWEILPRERKVEPWSWTNLYGFRLQQGRSNGLDGGWEYTNSDQEYQTLLERVPDFFTKKN</sequence>
<accession>A0A1Q8RQC3</accession>
<dbReference type="EMBL" id="MPGH01000130">
    <property type="protein sequence ID" value="OLN86373.1"/>
    <property type="molecule type" value="Genomic_DNA"/>
</dbReference>
<dbReference type="AlphaFoldDB" id="A0A1Q8RQC3"/>
<comment type="caution">
    <text evidence="1">The sequence shown here is derived from an EMBL/GenBank/DDBJ whole genome shotgun (WGS) entry which is preliminary data.</text>
</comment>
<evidence type="ECO:0000313" key="1">
    <source>
        <dbReference type="EMBL" id="OLN86373.1"/>
    </source>
</evidence>
<evidence type="ECO:0008006" key="3">
    <source>
        <dbReference type="Google" id="ProtNLM"/>
    </source>
</evidence>
<gene>
    <name evidence="1" type="ORF">CCHL11_06360</name>
</gene>
<organism evidence="1 2">
    <name type="scientific">Colletotrichum chlorophyti</name>
    <dbReference type="NCBI Taxonomy" id="708187"/>
    <lineage>
        <taxon>Eukaryota</taxon>
        <taxon>Fungi</taxon>
        <taxon>Dikarya</taxon>
        <taxon>Ascomycota</taxon>
        <taxon>Pezizomycotina</taxon>
        <taxon>Sordariomycetes</taxon>
        <taxon>Hypocreomycetidae</taxon>
        <taxon>Glomerellales</taxon>
        <taxon>Glomerellaceae</taxon>
        <taxon>Colletotrichum</taxon>
    </lineage>
</organism>
<dbReference type="Proteomes" id="UP000186583">
    <property type="component" value="Unassembled WGS sequence"/>
</dbReference>
<evidence type="ECO:0000313" key="2">
    <source>
        <dbReference type="Proteomes" id="UP000186583"/>
    </source>
</evidence>
<keyword evidence="2" id="KW-1185">Reference proteome</keyword>
<reference evidence="1 2" key="1">
    <citation type="submission" date="2016-11" db="EMBL/GenBank/DDBJ databases">
        <title>Draft Genome Assembly of Colletotrichum chlorophyti a pathogen of herbaceous plants.</title>
        <authorList>
            <person name="Gan P."/>
            <person name="Narusaka M."/>
            <person name="Tsushima A."/>
            <person name="Narusaka Y."/>
            <person name="Takano Y."/>
            <person name="Shirasu K."/>
        </authorList>
    </citation>
    <scope>NUCLEOTIDE SEQUENCE [LARGE SCALE GENOMIC DNA]</scope>
    <source>
        <strain evidence="1 2">NTL11</strain>
    </source>
</reference>
<protein>
    <recommendedName>
        <fullName evidence="3">SnoaL-like domain-containing protein</fullName>
    </recommendedName>
</protein>
<dbReference type="OrthoDB" id="3014656at2759"/>
<name>A0A1Q8RQC3_9PEZI</name>